<accession>A0A0B2QQD2</accession>
<dbReference type="Gramene" id="XM_028330739.1">
    <property type="protein sequence ID" value="XP_028186540.1"/>
    <property type="gene ID" value="LOC114373219"/>
</dbReference>
<organism evidence="5">
    <name type="scientific">Glycine soja</name>
    <name type="common">Wild soybean</name>
    <dbReference type="NCBI Taxonomy" id="3848"/>
    <lineage>
        <taxon>Eukaryota</taxon>
        <taxon>Viridiplantae</taxon>
        <taxon>Streptophyta</taxon>
        <taxon>Embryophyta</taxon>
        <taxon>Tracheophyta</taxon>
        <taxon>Spermatophyta</taxon>
        <taxon>Magnoliopsida</taxon>
        <taxon>eudicotyledons</taxon>
        <taxon>Gunneridae</taxon>
        <taxon>Pentapetalae</taxon>
        <taxon>rosids</taxon>
        <taxon>fabids</taxon>
        <taxon>Fabales</taxon>
        <taxon>Fabaceae</taxon>
        <taxon>Papilionoideae</taxon>
        <taxon>50 kb inversion clade</taxon>
        <taxon>NPAAA clade</taxon>
        <taxon>indigoferoid/millettioid clade</taxon>
        <taxon>Phaseoleae</taxon>
        <taxon>Glycine</taxon>
        <taxon>Glycine subgen. Soja</taxon>
    </lineage>
</organism>
<dbReference type="PANTHER" id="PTHR32444">
    <property type="entry name" value="BULB-TYPE LECTIN DOMAIN-CONTAINING PROTEIN"/>
    <property type="match status" value="1"/>
</dbReference>
<dbReference type="SMR" id="A0A0B2QQD2"/>
<evidence type="ECO:0000313" key="7">
    <source>
        <dbReference type="Proteomes" id="UP000289340"/>
    </source>
</evidence>
<dbReference type="Pfam" id="PF01453">
    <property type="entry name" value="B_lectin"/>
    <property type="match status" value="1"/>
</dbReference>
<keyword evidence="7" id="KW-1185">Reference proteome</keyword>
<sequence>MGFFSPGNSTRRYLAIWYTNASSYTVVWVANRNTPLQNNSGVLKLNEKGIRELLSATNGAIWSSNISSKAVNNPVAYLLDLGNFVVKSGHDTNKNSFLWQSFDYPTDTLMSGMKLEWNIETGLERSLTSWKSVEDPAEGEYASKIELRGYPQLVRFKGPDIKTRIGSWNGLYLVYN</sequence>
<gene>
    <name evidence="6" type="ORF">D0Y65_030751</name>
    <name evidence="5" type="ORF">glysoja_040732</name>
</gene>
<evidence type="ECO:0000313" key="6">
    <source>
        <dbReference type="EMBL" id="RZB81128.1"/>
    </source>
</evidence>
<dbReference type="EMBL" id="QZWG01000011">
    <property type="protein sequence ID" value="RZB81128.1"/>
    <property type="molecule type" value="Genomic_DNA"/>
</dbReference>
<reference evidence="5" key="1">
    <citation type="submission" date="2014-07" db="EMBL/GenBank/DDBJ databases">
        <title>Identification of a novel salt tolerance gene in wild soybean by whole-genome sequencing.</title>
        <authorList>
            <person name="Lam H.-M."/>
            <person name="Qi X."/>
            <person name="Li M.-W."/>
            <person name="Liu X."/>
            <person name="Xie M."/>
            <person name="Ni M."/>
            <person name="Xu X."/>
        </authorList>
    </citation>
    <scope>NUCLEOTIDE SEQUENCE [LARGE SCALE GENOMIC DNA]</scope>
    <source>
        <tissue evidence="5">Root</tissue>
    </source>
</reference>
<protein>
    <submittedName>
        <fullName evidence="5">S-locus-specific glycoprotein S13</fullName>
    </submittedName>
</protein>
<dbReference type="InterPro" id="IPR036426">
    <property type="entry name" value="Bulb-type_lectin_dom_sf"/>
</dbReference>
<name>A0A0B2QQD2_GLYSO</name>
<reference evidence="6 7" key="2">
    <citation type="submission" date="2018-09" db="EMBL/GenBank/DDBJ databases">
        <title>A high-quality reference genome of wild soybean provides a powerful tool to mine soybean genomes.</title>
        <authorList>
            <person name="Xie M."/>
            <person name="Chung C.Y.L."/>
            <person name="Li M.-W."/>
            <person name="Wong F.-L."/>
            <person name="Chan T.-F."/>
            <person name="Lam H.-M."/>
        </authorList>
    </citation>
    <scope>NUCLEOTIDE SEQUENCE [LARGE SCALE GENOMIC DNA]</scope>
    <source>
        <strain evidence="7">cv. W05</strain>
        <tissue evidence="6">Hypocotyl of etiolated seedlings</tissue>
    </source>
</reference>
<evidence type="ECO:0000313" key="5">
    <source>
        <dbReference type="EMBL" id="KHN23630.1"/>
    </source>
</evidence>
<evidence type="ECO:0000256" key="1">
    <source>
        <dbReference type="ARBA" id="ARBA00022729"/>
    </source>
</evidence>
<dbReference type="Gene3D" id="2.90.10.10">
    <property type="entry name" value="Bulb-type lectin domain"/>
    <property type="match status" value="1"/>
</dbReference>
<dbReference type="PANTHER" id="PTHR32444:SF183">
    <property type="entry name" value="APPLE DOMAIN-CONTAINING PROTEIN"/>
    <property type="match status" value="1"/>
</dbReference>
<keyword evidence="1" id="KW-0732">Signal</keyword>
<feature type="domain" description="Bulb-type lectin" evidence="4">
    <location>
        <begin position="1"/>
        <end position="99"/>
    </location>
</feature>
<keyword evidence="3" id="KW-0325">Glycoprotein</keyword>
<dbReference type="SMART" id="SM00108">
    <property type="entry name" value="B_lectin"/>
    <property type="match status" value="1"/>
</dbReference>
<dbReference type="InterPro" id="IPR001480">
    <property type="entry name" value="Bulb-type_lectin_dom"/>
</dbReference>
<dbReference type="EMBL" id="KN656172">
    <property type="protein sequence ID" value="KHN23630.1"/>
    <property type="molecule type" value="Genomic_DNA"/>
</dbReference>
<evidence type="ECO:0000259" key="4">
    <source>
        <dbReference type="PROSITE" id="PS50927"/>
    </source>
</evidence>
<dbReference type="Proteomes" id="UP000053555">
    <property type="component" value="Unassembled WGS sequence"/>
</dbReference>
<evidence type="ECO:0000256" key="3">
    <source>
        <dbReference type="ARBA" id="ARBA00023180"/>
    </source>
</evidence>
<proteinExistence type="predicted"/>
<evidence type="ECO:0000256" key="2">
    <source>
        <dbReference type="ARBA" id="ARBA00023157"/>
    </source>
</evidence>
<dbReference type="Proteomes" id="UP000289340">
    <property type="component" value="Chromosome 11"/>
</dbReference>
<dbReference type="SUPFAM" id="SSF51110">
    <property type="entry name" value="alpha-D-mannose-specific plant lectins"/>
    <property type="match status" value="1"/>
</dbReference>
<dbReference type="CDD" id="cd00028">
    <property type="entry name" value="B_lectin"/>
    <property type="match status" value="1"/>
</dbReference>
<dbReference type="PROSITE" id="PS50927">
    <property type="entry name" value="BULB_LECTIN"/>
    <property type="match status" value="1"/>
</dbReference>
<keyword evidence="2" id="KW-1015">Disulfide bond</keyword>
<dbReference type="AlphaFoldDB" id="A0A0B2QQD2"/>